<dbReference type="Proteomes" id="UP001556040">
    <property type="component" value="Unassembled WGS sequence"/>
</dbReference>
<accession>A0ABV3Q5B6</accession>
<proteinExistence type="predicted"/>
<dbReference type="InterPro" id="IPR047705">
    <property type="entry name" value="AimR-like"/>
</dbReference>
<dbReference type="RefSeq" id="WP_367780024.1">
    <property type="nucleotide sequence ID" value="NZ_JBFMIA010000011.1"/>
</dbReference>
<gene>
    <name evidence="1" type="ORF">AB1471_12110</name>
</gene>
<sequence>MKKIRAIRYFEKSIEIYKEIGLDFAVKWMRQKVDFISILRGKKIDFIQDDHNIALKYILNGQKEIGLKIIDKLDPTPETLYMKGIATDDSKYLWESLEGYMKHGDRLYGLYTIQELKRLGAESEQISMKEKPVMDSL</sequence>
<comment type="caution">
    <text evidence="1">The sequence shown here is derived from an EMBL/GenBank/DDBJ whole genome shotgun (WGS) entry which is preliminary data.</text>
</comment>
<reference evidence="1 2" key="1">
    <citation type="journal article" date="1979" name="Int. J. Syst. Evol. Microbiol.">
        <title>Bacillus globisporus subsp. marinus subsp. nov.</title>
        <authorList>
            <person name="Liu H."/>
        </authorList>
    </citation>
    <scope>NUCLEOTIDE SEQUENCE [LARGE SCALE GENOMIC DNA]</scope>
    <source>
        <strain evidence="1 2">DSM 1297</strain>
    </source>
</reference>
<organism evidence="1 2">
    <name type="scientific">Jeotgalibacillus marinus</name>
    <dbReference type="NCBI Taxonomy" id="86667"/>
    <lineage>
        <taxon>Bacteria</taxon>
        <taxon>Bacillati</taxon>
        <taxon>Bacillota</taxon>
        <taxon>Bacilli</taxon>
        <taxon>Bacillales</taxon>
        <taxon>Caryophanaceae</taxon>
        <taxon>Jeotgalibacillus</taxon>
    </lineage>
</organism>
<name>A0ABV3Q5B6_9BACL</name>
<dbReference type="Pfam" id="PF22871">
    <property type="entry name" value="AimR"/>
    <property type="match status" value="1"/>
</dbReference>
<evidence type="ECO:0000313" key="2">
    <source>
        <dbReference type="Proteomes" id="UP001556040"/>
    </source>
</evidence>
<evidence type="ECO:0000313" key="1">
    <source>
        <dbReference type="EMBL" id="MEW9502535.1"/>
    </source>
</evidence>
<dbReference type="EMBL" id="JBFMIA010000011">
    <property type="protein sequence ID" value="MEW9502535.1"/>
    <property type="molecule type" value="Genomic_DNA"/>
</dbReference>
<protein>
    <submittedName>
        <fullName evidence="1">Uncharacterized protein</fullName>
    </submittedName>
</protein>
<keyword evidence="2" id="KW-1185">Reference proteome</keyword>